<dbReference type="HOGENOM" id="CLU_1025307_0_0_2"/>
<evidence type="ECO:0000313" key="5">
    <source>
        <dbReference type="Proteomes" id="UP000005233"/>
    </source>
</evidence>
<evidence type="ECO:0000313" key="4">
    <source>
        <dbReference type="EMBL" id="AFC99030.1"/>
    </source>
</evidence>
<feature type="region of interest" description="Disordered" evidence="2">
    <location>
        <begin position="232"/>
        <end position="271"/>
    </location>
</feature>
<dbReference type="GeneID" id="11970139"/>
<keyword evidence="1" id="KW-0175">Coiled coil</keyword>
<feature type="coiled-coil region" evidence="1">
    <location>
        <begin position="85"/>
        <end position="115"/>
    </location>
</feature>
<reference evidence="4 5" key="1">
    <citation type="journal article" date="2012" name="J. Bacteriol.">
        <title>Complete genome sequence of a thermophilic methanogen, Methanocella conradii HZ254, isolated from Chinese rice field soil.</title>
        <authorList>
            <person name="Lu Z."/>
            <person name="Lu Y."/>
        </authorList>
    </citation>
    <scope>NUCLEOTIDE SEQUENCE [LARGE SCALE GENOMIC DNA]</scope>
    <source>
        <strain evidence="5">DSM 24694 / JCM 17849 / CGMCC 1.5162 / HZ254</strain>
    </source>
</reference>
<dbReference type="Pfam" id="PF18915">
    <property type="entry name" value="DUF5667"/>
    <property type="match status" value="1"/>
</dbReference>
<feature type="domain" description="DUF5667" evidence="3">
    <location>
        <begin position="44"/>
        <end position="126"/>
    </location>
</feature>
<feature type="compositionally biased region" description="Low complexity" evidence="2">
    <location>
        <begin position="246"/>
        <end position="271"/>
    </location>
</feature>
<dbReference type="eggNOG" id="arCOG09579">
    <property type="taxonomic scope" value="Archaea"/>
</dbReference>
<accession>H8I927</accession>
<protein>
    <recommendedName>
        <fullName evidence="3">DUF5667 domain-containing protein</fullName>
    </recommendedName>
</protein>
<dbReference type="OrthoDB" id="384023at2157"/>
<dbReference type="RefSeq" id="WP_014404869.1">
    <property type="nucleotide sequence ID" value="NC_017034.1"/>
</dbReference>
<dbReference type="InterPro" id="IPR043725">
    <property type="entry name" value="DUF5667"/>
</dbReference>
<organism evidence="4 5">
    <name type="scientific">Methanocella conradii (strain DSM 24694 / JCM 17849 / CGMCC 1.5162 / HZ254)</name>
    <dbReference type="NCBI Taxonomy" id="1041930"/>
    <lineage>
        <taxon>Archaea</taxon>
        <taxon>Methanobacteriati</taxon>
        <taxon>Methanobacteriota</taxon>
        <taxon>Stenosarchaea group</taxon>
        <taxon>Methanomicrobia</taxon>
        <taxon>Methanocellales</taxon>
        <taxon>Methanocellaceae</taxon>
        <taxon>Methanocella</taxon>
    </lineage>
</organism>
<keyword evidence="5" id="KW-1185">Reference proteome</keyword>
<proteinExistence type="predicted"/>
<dbReference type="KEGG" id="mez:Mtc_0259"/>
<sequence length="271" mass="30778">MEVVKMMKKIIAATLALAVLAALVPAAMADQGDVKPYKGWIGADSPLYPIKIFLQKLDVSLTFNNNEKMKKQMAYLDERASEIKAMELANNAEALEAALEEYEAGLNELNNTTQAPDINETDYAALEPLLYHHQQCFYGMMNNSTMPLRIQERLRYMFNETVRVRNGMPFYYYNNTSYFIPPGQMKKAENDIDNDDDGIINGSKVPPGLAKKGYVEPVPTITNGSKSWPWDEINYTSTTPNAPHMKNQNNNKNENEYGNYKNENKYGNFKK</sequence>
<dbReference type="Proteomes" id="UP000005233">
    <property type="component" value="Chromosome"/>
</dbReference>
<gene>
    <name evidence="4" type="ordered locus">Mtc_0259</name>
</gene>
<evidence type="ECO:0000256" key="1">
    <source>
        <dbReference type="SAM" id="Coils"/>
    </source>
</evidence>
<dbReference type="AlphaFoldDB" id="H8I927"/>
<evidence type="ECO:0000259" key="3">
    <source>
        <dbReference type="Pfam" id="PF18915"/>
    </source>
</evidence>
<dbReference type="EMBL" id="CP003243">
    <property type="protein sequence ID" value="AFC99030.1"/>
    <property type="molecule type" value="Genomic_DNA"/>
</dbReference>
<name>H8I927_METCZ</name>
<evidence type="ECO:0000256" key="2">
    <source>
        <dbReference type="SAM" id="MobiDB-lite"/>
    </source>
</evidence>